<keyword evidence="3 6" id="KW-0812">Transmembrane</keyword>
<feature type="transmembrane region" description="Helical" evidence="6">
    <location>
        <begin position="115"/>
        <end position="134"/>
    </location>
</feature>
<feature type="transmembrane region" description="Helical" evidence="6">
    <location>
        <begin position="248"/>
        <end position="267"/>
    </location>
</feature>
<evidence type="ECO:0000313" key="7">
    <source>
        <dbReference type="EMBL" id="MFD0962083.1"/>
    </source>
</evidence>
<proteinExistence type="predicted"/>
<keyword evidence="4 6" id="KW-1133">Transmembrane helix</keyword>
<feature type="transmembrane region" description="Helical" evidence="6">
    <location>
        <begin position="12"/>
        <end position="40"/>
    </location>
</feature>
<dbReference type="Pfam" id="PF02653">
    <property type="entry name" value="BPD_transp_2"/>
    <property type="match status" value="1"/>
</dbReference>
<keyword evidence="2" id="KW-1003">Cell membrane</keyword>
<dbReference type="RefSeq" id="WP_377568252.1">
    <property type="nucleotide sequence ID" value="NZ_JBHTJZ010000071.1"/>
</dbReference>
<keyword evidence="8" id="KW-1185">Reference proteome</keyword>
<feature type="transmembrane region" description="Helical" evidence="6">
    <location>
        <begin position="297"/>
        <end position="318"/>
    </location>
</feature>
<feature type="transmembrane region" description="Helical" evidence="6">
    <location>
        <begin position="324"/>
        <end position="346"/>
    </location>
</feature>
<organism evidence="7 8">
    <name type="scientific">Paenibacillus chungangensis</name>
    <dbReference type="NCBI Taxonomy" id="696535"/>
    <lineage>
        <taxon>Bacteria</taxon>
        <taxon>Bacillati</taxon>
        <taxon>Bacillota</taxon>
        <taxon>Bacilli</taxon>
        <taxon>Bacillales</taxon>
        <taxon>Paenibacillaceae</taxon>
        <taxon>Paenibacillus</taxon>
    </lineage>
</organism>
<comment type="caution">
    <text evidence="7">The sequence shown here is derived from an EMBL/GenBank/DDBJ whole genome shotgun (WGS) entry which is preliminary data.</text>
</comment>
<feature type="transmembrane region" description="Helical" evidence="6">
    <location>
        <begin position="196"/>
        <end position="214"/>
    </location>
</feature>
<dbReference type="PANTHER" id="PTHR47089">
    <property type="entry name" value="ABC TRANSPORTER, PERMEASE PROTEIN"/>
    <property type="match status" value="1"/>
</dbReference>
<dbReference type="Proteomes" id="UP001596989">
    <property type="component" value="Unassembled WGS sequence"/>
</dbReference>
<keyword evidence="5 6" id="KW-0472">Membrane</keyword>
<dbReference type="PANTHER" id="PTHR47089:SF1">
    <property type="entry name" value="GUANOSINE ABC TRANSPORTER PERMEASE PROTEIN NUPP"/>
    <property type="match status" value="1"/>
</dbReference>
<evidence type="ECO:0000313" key="8">
    <source>
        <dbReference type="Proteomes" id="UP001596989"/>
    </source>
</evidence>
<evidence type="ECO:0000256" key="5">
    <source>
        <dbReference type="ARBA" id="ARBA00023136"/>
    </source>
</evidence>
<feature type="transmembrane region" description="Helical" evidence="6">
    <location>
        <begin position="273"/>
        <end position="290"/>
    </location>
</feature>
<comment type="subcellular location">
    <subcellularLocation>
        <location evidence="1">Cell membrane</location>
        <topology evidence="1">Multi-pass membrane protein</topology>
    </subcellularLocation>
</comment>
<protein>
    <submittedName>
        <fullName evidence="7">ABC transporter permease</fullName>
    </submittedName>
</protein>
<sequence length="365" mass="38980">MSDGIRKMFTPSSLLVPLVSILLGLLVGAIAMLAGGYNPIVAYLSLFDRIFGSPYHMGEAIRAITPLLFTGIAVAFAFRTGLFNIGVEGQFIMGMTGATIIGVTLKLPWYVHGPLAVVVGALLGGLWAGLVGYLKARRGVNEVISSIMLNWIALYLANYIVSRYLMEPGQQKSKPIHESALMSIDWLVELMDRARMHWGTVVGLICIAIFYVLLWRTKQGYELRAVGLNPDAALYAGMNVNRTILKSMFYSGVFAGLGGVFEVLGVFGNQTIMASYWGYGFDGIAVALLGGNSPIGVLLAAMLFGGLTYGSAGMSFGAGVPSEIVRIVIGSVIFFVAAHGIVLLLVKPLMSGRARADKRRGGNAA</sequence>
<name>A0ABW3HX16_9BACL</name>
<feature type="transmembrane region" description="Helical" evidence="6">
    <location>
        <begin position="60"/>
        <end position="78"/>
    </location>
</feature>
<evidence type="ECO:0000256" key="4">
    <source>
        <dbReference type="ARBA" id="ARBA00022989"/>
    </source>
</evidence>
<gene>
    <name evidence="7" type="ORF">ACFQ2I_22335</name>
</gene>
<evidence type="ECO:0000256" key="3">
    <source>
        <dbReference type="ARBA" id="ARBA00022692"/>
    </source>
</evidence>
<evidence type="ECO:0000256" key="1">
    <source>
        <dbReference type="ARBA" id="ARBA00004651"/>
    </source>
</evidence>
<evidence type="ECO:0000256" key="2">
    <source>
        <dbReference type="ARBA" id="ARBA00022475"/>
    </source>
</evidence>
<accession>A0ABW3HX16</accession>
<dbReference type="EMBL" id="JBHTJZ010000071">
    <property type="protein sequence ID" value="MFD0962083.1"/>
    <property type="molecule type" value="Genomic_DNA"/>
</dbReference>
<reference evidence="8" key="1">
    <citation type="journal article" date="2019" name="Int. J. Syst. Evol. Microbiol.">
        <title>The Global Catalogue of Microorganisms (GCM) 10K type strain sequencing project: providing services to taxonomists for standard genome sequencing and annotation.</title>
        <authorList>
            <consortium name="The Broad Institute Genomics Platform"/>
            <consortium name="The Broad Institute Genome Sequencing Center for Infectious Disease"/>
            <person name="Wu L."/>
            <person name="Ma J."/>
        </authorList>
    </citation>
    <scope>NUCLEOTIDE SEQUENCE [LARGE SCALE GENOMIC DNA]</scope>
    <source>
        <strain evidence="8">CCUG 59129</strain>
    </source>
</reference>
<feature type="transmembrane region" description="Helical" evidence="6">
    <location>
        <begin position="90"/>
        <end position="109"/>
    </location>
</feature>
<feature type="transmembrane region" description="Helical" evidence="6">
    <location>
        <begin position="146"/>
        <end position="166"/>
    </location>
</feature>
<dbReference type="CDD" id="cd06580">
    <property type="entry name" value="TM_PBP1_transp_TpRbsC_like"/>
    <property type="match status" value="1"/>
</dbReference>
<evidence type="ECO:0000256" key="6">
    <source>
        <dbReference type="SAM" id="Phobius"/>
    </source>
</evidence>
<dbReference type="InterPro" id="IPR001851">
    <property type="entry name" value="ABC_transp_permease"/>
</dbReference>